<proteinExistence type="predicted"/>
<sequence length="76" mass="8742">MLYKVAEDWIDTVQKGKDIVSCLKYPEAYERVTALLELHPEVKLLSHRIVAELLGLQRETVTRVMNAEGIYKKKVA</sequence>
<dbReference type="AlphaFoldDB" id="A0A0G1VXD4"/>
<protein>
    <submittedName>
        <fullName evidence="1">Uncharacterized protein</fullName>
    </submittedName>
</protein>
<accession>A0A0G1VXD4</accession>
<comment type="caution">
    <text evidence="1">The sequence shown here is derived from an EMBL/GenBank/DDBJ whole genome shotgun (WGS) entry which is preliminary data.</text>
</comment>
<name>A0A0G1VXD4_9BACT</name>
<gene>
    <name evidence="1" type="ORF">UY48_C0026G0013</name>
</gene>
<organism evidence="1 2">
    <name type="scientific">Candidatus Gottesmanbacteria bacterium GW2011_GWB1_49_7</name>
    <dbReference type="NCBI Taxonomy" id="1618448"/>
    <lineage>
        <taxon>Bacteria</taxon>
        <taxon>Candidatus Gottesmaniibacteriota</taxon>
    </lineage>
</organism>
<evidence type="ECO:0000313" key="2">
    <source>
        <dbReference type="Proteomes" id="UP000034588"/>
    </source>
</evidence>
<dbReference type="EMBL" id="LCQD01000026">
    <property type="protein sequence ID" value="KKW11106.1"/>
    <property type="molecule type" value="Genomic_DNA"/>
</dbReference>
<reference evidence="1 2" key="1">
    <citation type="journal article" date="2015" name="Nature">
        <title>rRNA introns, odd ribosomes, and small enigmatic genomes across a large radiation of phyla.</title>
        <authorList>
            <person name="Brown C.T."/>
            <person name="Hug L.A."/>
            <person name="Thomas B.C."/>
            <person name="Sharon I."/>
            <person name="Castelle C.J."/>
            <person name="Singh A."/>
            <person name="Wilkins M.J."/>
            <person name="Williams K.H."/>
            <person name="Banfield J.F."/>
        </authorList>
    </citation>
    <scope>NUCLEOTIDE SEQUENCE [LARGE SCALE GENOMIC DNA]</scope>
</reference>
<dbReference type="Proteomes" id="UP000034588">
    <property type="component" value="Unassembled WGS sequence"/>
</dbReference>
<evidence type="ECO:0000313" key="1">
    <source>
        <dbReference type="EMBL" id="KKW11106.1"/>
    </source>
</evidence>